<comment type="caution">
    <text evidence="2">The sequence shown here is derived from an EMBL/GenBank/DDBJ whole genome shotgun (WGS) entry which is preliminary data.</text>
</comment>
<dbReference type="EMBL" id="CSBK01000087">
    <property type="protein sequence ID" value="COW91596.1"/>
    <property type="molecule type" value="Genomic_DNA"/>
</dbReference>
<name>A0A916L7U4_MYCTX</name>
<evidence type="ECO:0000313" key="2">
    <source>
        <dbReference type="EMBL" id="COW91596.1"/>
    </source>
</evidence>
<evidence type="ECO:0000313" key="3">
    <source>
        <dbReference type="Proteomes" id="UP000039021"/>
    </source>
</evidence>
<organism evidence="2 3">
    <name type="scientific">Mycobacterium tuberculosis</name>
    <dbReference type="NCBI Taxonomy" id="1773"/>
    <lineage>
        <taxon>Bacteria</taxon>
        <taxon>Bacillati</taxon>
        <taxon>Actinomycetota</taxon>
        <taxon>Actinomycetes</taxon>
        <taxon>Mycobacteriales</taxon>
        <taxon>Mycobacteriaceae</taxon>
        <taxon>Mycobacterium</taxon>
        <taxon>Mycobacterium tuberculosis complex</taxon>
    </lineage>
</organism>
<reference evidence="3" key="1">
    <citation type="submission" date="2015-03" db="EMBL/GenBank/DDBJ databases">
        <authorList>
            <consortium name="Pathogen Informatics"/>
        </authorList>
    </citation>
    <scope>NUCLEOTIDE SEQUENCE [LARGE SCALE GENOMIC DNA]</scope>
    <source>
        <strain evidence="3">N09902308</strain>
    </source>
</reference>
<sequence length="43" mass="4381">MVPGKSPPNSAQCSQVPITGIPSVIDESAARRPSPDSRSSGSE</sequence>
<proteinExistence type="predicted"/>
<accession>A0A916L7U4</accession>
<protein>
    <submittedName>
        <fullName evidence="2">Uncharacterized protein</fullName>
    </submittedName>
</protein>
<dbReference type="AlphaFoldDB" id="A0A916L7U4"/>
<dbReference type="Proteomes" id="UP000039021">
    <property type="component" value="Unassembled WGS sequence"/>
</dbReference>
<evidence type="ECO:0000256" key="1">
    <source>
        <dbReference type="SAM" id="MobiDB-lite"/>
    </source>
</evidence>
<feature type="region of interest" description="Disordered" evidence="1">
    <location>
        <begin position="1"/>
        <end position="43"/>
    </location>
</feature>
<gene>
    <name evidence="2" type="ORF">ERS007739_00324</name>
</gene>
<feature type="compositionally biased region" description="Polar residues" evidence="1">
    <location>
        <begin position="7"/>
        <end position="17"/>
    </location>
</feature>